<dbReference type="EMBL" id="CP092870">
    <property type="protein sequence ID" value="UYV71472.1"/>
    <property type="molecule type" value="Genomic_DNA"/>
</dbReference>
<dbReference type="Proteomes" id="UP001235939">
    <property type="component" value="Chromosome 08"/>
</dbReference>
<name>A0ABY6KRI1_9ARAC</name>
<sequence>MLSAKNTTTSVPQIAIVVIFTNAVETPVEENRNIERNKLLRNLGQIKRFANKILVVKIYRIRTHE</sequence>
<keyword evidence="2" id="KW-1185">Reference proteome</keyword>
<gene>
    <name evidence="1" type="ORF">LAZ67_8003420</name>
</gene>
<proteinExistence type="predicted"/>
<evidence type="ECO:0000313" key="2">
    <source>
        <dbReference type="Proteomes" id="UP001235939"/>
    </source>
</evidence>
<organism evidence="1 2">
    <name type="scientific">Cordylochernes scorpioides</name>
    <dbReference type="NCBI Taxonomy" id="51811"/>
    <lineage>
        <taxon>Eukaryota</taxon>
        <taxon>Metazoa</taxon>
        <taxon>Ecdysozoa</taxon>
        <taxon>Arthropoda</taxon>
        <taxon>Chelicerata</taxon>
        <taxon>Arachnida</taxon>
        <taxon>Pseudoscorpiones</taxon>
        <taxon>Cheliferoidea</taxon>
        <taxon>Chernetidae</taxon>
        <taxon>Cordylochernes</taxon>
    </lineage>
</organism>
<accession>A0ABY6KRI1</accession>
<reference evidence="1 2" key="1">
    <citation type="submission" date="2022-01" db="EMBL/GenBank/DDBJ databases">
        <title>A chromosomal length assembly of Cordylochernes scorpioides.</title>
        <authorList>
            <person name="Zeh D."/>
            <person name="Zeh J."/>
        </authorList>
    </citation>
    <scope>NUCLEOTIDE SEQUENCE [LARGE SCALE GENOMIC DNA]</scope>
    <source>
        <strain evidence="1">IN4F17</strain>
        <tissue evidence="1">Whole Body</tissue>
    </source>
</reference>
<evidence type="ECO:0000313" key="1">
    <source>
        <dbReference type="EMBL" id="UYV71472.1"/>
    </source>
</evidence>
<protein>
    <submittedName>
        <fullName evidence="1">Uncharacterized protein</fullName>
    </submittedName>
</protein>